<name>A0A2Z6NRZ2_TRISU</name>
<dbReference type="SUPFAM" id="SSF51126">
    <property type="entry name" value="Pectin lyase-like"/>
    <property type="match status" value="1"/>
</dbReference>
<keyword evidence="3" id="KW-0134">Cell wall</keyword>
<dbReference type="Pfam" id="PF00295">
    <property type="entry name" value="Glyco_hydro_28"/>
    <property type="match status" value="1"/>
</dbReference>
<keyword evidence="7" id="KW-0961">Cell wall biogenesis/degradation</keyword>
<dbReference type="GO" id="GO:0004650">
    <property type="term" value="F:polygalacturonase activity"/>
    <property type="evidence" value="ECO:0007669"/>
    <property type="project" value="InterPro"/>
</dbReference>
<dbReference type="InterPro" id="IPR000743">
    <property type="entry name" value="Glyco_hydro_28"/>
</dbReference>
<dbReference type="GO" id="GO:0071555">
    <property type="term" value="P:cell wall organization"/>
    <property type="evidence" value="ECO:0007669"/>
    <property type="project" value="UniProtKB-KW"/>
</dbReference>
<dbReference type="Proteomes" id="UP000242715">
    <property type="component" value="Unassembled WGS sequence"/>
</dbReference>
<dbReference type="EMBL" id="DF974268">
    <property type="protein sequence ID" value="GAU46958.1"/>
    <property type="molecule type" value="Genomic_DNA"/>
</dbReference>
<dbReference type="OrthoDB" id="1375850at2759"/>
<keyword evidence="5 8" id="KW-0378">Hydrolase</keyword>
<dbReference type="InterPro" id="IPR012334">
    <property type="entry name" value="Pectin_lyas_fold"/>
</dbReference>
<keyword evidence="10" id="KW-1185">Reference proteome</keyword>
<dbReference type="AlphaFoldDB" id="A0A2Z6NRZ2"/>
<evidence type="ECO:0000313" key="10">
    <source>
        <dbReference type="Proteomes" id="UP000242715"/>
    </source>
</evidence>
<evidence type="ECO:0000256" key="5">
    <source>
        <dbReference type="ARBA" id="ARBA00022801"/>
    </source>
</evidence>
<evidence type="ECO:0000256" key="2">
    <source>
        <dbReference type="ARBA" id="ARBA00008834"/>
    </source>
</evidence>
<protein>
    <recommendedName>
        <fullName evidence="11">Pectate lyase superfamily protein domain-containing protein</fullName>
    </recommendedName>
</protein>
<sequence length="248" mass="27301">MAPQVDLSIAKIGYEIEKFFGRQKSFGNNSNTPSTQNLCQYKFYPTYGATTVTKVVHTNVEDLTCNEAASRFIGEKRKDQVHVKETGPDIYKGKNVAKDALAPGEKVVNVMSFGAVGDGEFDCTQAFMDGWREACKSNVQARLLIPEGRFLVSSMFFSGPCLTPGPITVQVIGTVLATTDISEYENSEWLMFQHIEGLKLIGGGTFDGQGQSSWEHNQDCEADPTDQCVRAPSVSSLSNNFMIQLKNR</sequence>
<reference evidence="10" key="1">
    <citation type="journal article" date="2017" name="Front. Plant Sci.">
        <title>Climate Clever Clovers: New Paradigm to Reduce the Environmental Footprint of Ruminants by Breeding Low Methanogenic Forages Utilizing Haplotype Variation.</title>
        <authorList>
            <person name="Kaur P."/>
            <person name="Appels R."/>
            <person name="Bayer P.E."/>
            <person name="Keeble-Gagnere G."/>
            <person name="Wang J."/>
            <person name="Hirakawa H."/>
            <person name="Shirasawa K."/>
            <person name="Vercoe P."/>
            <person name="Stefanova K."/>
            <person name="Durmic Z."/>
            <person name="Nichols P."/>
            <person name="Revell C."/>
            <person name="Isobe S.N."/>
            <person name="Edwards D."/>
            <person name="Erskine W."/>
        </authorList>
    </citation>
    <scope>NUCLEOTIDE SEQUENCE [LARGE SCALE GENOMIC DNA]</scope>
    <source>
        <strain evidence="10">cv. Daliak</strain>
    </source>
</reference>
<accession>A0A2Z6NRZ2</accession>
<keyword evidence="6 8" id="KW-0326">Glycosidase</keyword>
<evidence type="ECO:0000256" key="6">
    <source>
        <dbReference type="ARBA" id="ARBA00023295"/>
    </source>
</evidence>
<dbReference type="InterPro" id="IPR011050">
    <property type="entry name" value="Pectin_lyase_fold/virulence"/>
</dbReference>
<evidence type="ECO:0000256" key="4">
    <source>
        <dbReference type="ARBA" id="ARBA00022525"/>
    </source>
</evidence>
<evidence type="ECO:0000313" key="9">
    <source>
        <dbReference type="EMBL" id="GAU46958.1"/>
    </source>
</evidence>
<evidence type="ECO:0000256" key="3">
    <source>
        <dbReference type="ARBA" id="ARBA00022512"/>
    </source>
</evidence>
<evidence type="ECO:0000256" key="8">
    <source>
        <dbReference type="RuleBase" id="RU361169"/>
    </source>
</evidence>
<comment type="similarity">
    <text evidence="2 8">Belongs to the glycosyl hydrolase 28 family.</text>
</comment>
<keyword evidence="4" id="KW-0964">Secreted</keyword>
<evidence type="ECO:0008006" key="11">
    <source>
        <dbReference type="Google" id="ProtNLM"/>
    </source>
</evidence>
<evidence type="ECO:0000256" key="7">
    <source>
        <dbReference type="ARBA" id="ARBA00023316"/>
    </source>
</evidence>
<dbReference type="Gene3D" id="2.160.20.10">
    <property type="entry name" value="Single-stranded right-handed beta-helix, Pectin lyase-like"/>
    <property type="match status" value="1"/>
</dbReference>
<dbReference type="PANTHER" id="PTHR31375">
    <property type="match status" value="1"/>
</dbReference>
<evidence type="ECO:0000256" key="1">
    <source>
        <dbReference type="ARBA" id="ARBA00004191"/>
    </source>
</evidence>
<proteinExistence type="inferred from homology"/>
<organism evidence="9 10">
    <name type="scientific">Trifolium subterraneum</name>
    <name type="common">Subterranean clover</name>
    <dbReference type="NCBI Taxonomy" id="3900"/>
    <lineage>
        <taxon>Eukaryota</taxon>
        <taxon>Viridiplantae</taxon>
        <taxon>Streptophyta</taxon>
        <taxon>Embryophyta</taxon>
        <taxon>Tracheophyta</taxon>
        <taxon>Spermatophyta</taxon>
        <taxon>Magnoliopsida</taxon>
        <taxon>eudicotyledons</taxon>
        <taxon>Gunneridae</taxon>
        <taxon>Pentapetalae</taxon>
        <taxon>rosids</taxon>
        <taxon>fabids</taxon>
        <taxon>Fabales</taxon>
        <taxon>Fabaceae</taxon>
        <taxon>Papilionoideae</taxon>
        <taxon>50 kb inversion clade</taxon>
        <taxon>NPAAA clade</taxon>
        <taxon>Hologalegina</taxon>
        <taxon>IRL clade</taxon>
        <taxon>Trifolieae</taxon>
        <taxon>Trifolium</taxon>
    </lineage>
</organism>
<comment type="subcellular location">
    <subcellularLocation>
        <location evidence="1">Secreted</location>
        <location evidence="1">Cell wall</location>
    </subcellularLocation>
</comment>
<gene>
    <name evidence="9" type="ORF">TSUD_403070</name>
</gene>
<dbReference type="GO" id="GO:0005975">
    <property type="term" value="P:carbohydrate metabolic process"/>
    <property type="evidence" value="ECO:0007669"/>
    <property type="project" value="InterPro"/>
</dbReference>